<keyword evidence="2" id="KW-1185">Reference proteome</keyword>
<accession>A0A9W8DPN7</accession>
<feature type="non-terminal residue" evidence="1">
    <location>
        <position position="1"/>
    </location>
</feature>
<sequence>YSQVTDKDASFELYEELRNSHKTHVSGTIESIATRMEHKLEDFKELRFET</sequence>
<comment type="caution">
    <text evidence="1">The sequence shown here is derived from an EMBL/GenBank/DDBJ whole genome shotgun (WGS) entry which is preliminary data.</text>
</comment>
<dbReference type="Proteomes" id="UP001150538">
    <property type="component" value="Unassembled WGS sequence"/>
</dbReference>
<evidence type="ECO:0000313" key="1">
    <source>
        <dbReference type="EMBL" id="KAJ1913064.1"/>
    </source>
</evidence>
<gene>
    <name evidence="1" type="ORF">H4219_005363</name>
</gene>
<dbReference type="EMBL" id="JANBPU010000289">
    <property type="protein sequence ID" value="KAJ1913064.1"/>
    <property type="molecule type" value="Genomic_DNA"/>
</dbReference>
<protein>
    <submittedName>
        <fullName evidence="1">Uncharacterized protein</fullName>
    </submittedName>
</protein>
<evidence type="ECO:0000313" key="2">
    <source>
        <dbReference type="Proteomes" id="UP001150538"/>
    </source>
</evidence>
<proteinExistence type="predicted"/>
<reference evidence="1" key="1">
    <citation type="submission" date="2022-07" db="EMBL/GenBank/DDBJ databases">
        <title>Phylogenomic reconstructions and comparative analyses of Kickxellomycotina fungi.</title>
        <authorList>
            <person name="Reynolds N.K."/>
            <person name="Stajich J.E."/>
            <person name="Barry K."/>
            <person name="Grigoriev I.V."/>
            <person name="Crous P."/>
            <person name="Smith M.E."/>
        </authorList>
    </citation>
    <scope>NUCLEOTIDE SEQUENCE</scope>
    <source>
        <strain evidence="1">NBRC 100468</strain>
    </source>
</reference>
<name>A0A9W8DPN7_9FUNG</name>
<dbReference type="AlphaFoldDB" id="A0A9W8DPN7"/>
<organism evidence="1 2">
    <name type="scientific">Mycoemilia scoparia</name>
    <dbReference type="NCBI Taxonomy" id="417184"/>
    <lineage>
        <taxon>Eukaryota</taxon>
        <taxon>Fungi</taxon>
        <taxon>Fungi incertae sedis</taxon>
        <taxon>Zoopagomycota</taxon>
        <taxon>Kickxellomycotina</taxon>
        <taxon>Kickxellomycetes</taxon>
        <taxon>Kickxellales</taxon>
        <taxon>Kickxellaceae</taxon>
        <taxon>Mycoemilia</taxon>
    </lineage>
</organism>